<comment type="caution">
    <text evidence="2">The sequence shown here is derived from an EMBL/GenBank/DDBJ whole genome shotgun (WGS) entry which is preliminary data.</text>
</comment>
<name>A0A822MZN3_9VIBR</name>
<protein>
    <recommendedName>
        <fullName evidence="1">Lysozyme inhibitor LprI-like N-terminal domain-containing protein</fullName>
    </recommendedName>
</protein>
<reference evidence="3" key="1">
    <citation type="submission" date="2014-06" db="EMBL/GenBank/DDBJ databases">
        <authorList>
            <person name="Le Roux Frederique"/>
        </authorList>
    </citation>
    <scope>NUCLEOTIDE SEQUENCE [LARGE SCALE GENOMIC DNA]</scope>
    <source>
        <strain evidence="3">J5-5</strain>
    </source>
</reference>
<organism evidence="2 3">
    <name type="scientific">Vibrio crassostreae</name>
    <dbReference type="NCBI Taxonomy" id="246167"/>
    <lineage>
        <taxon>Bacteria</taxon>
        <taxon>Pseudomonadati</taxon>
        <taxon>Pseudomonadota</taxon>
        <taxon>Gammaproteobacteria</taxon>
        <taxon>Vibrionales</taxon>
        <taxon>Vibrionaceae</taxon>
        <taxon>Vibrio</taxon>
    </lineage>
</organism>
<sequence length="175" mass="19943">MSLNNSQFTVHSSQFTVHSSQFTVHNSQVTIFRMFMRRLISVIVFAFLSGSALANEHVVDCENAMNTIEINHCAAIELETAQVELDEYLEASFEHNAYDAELVSSIKVAQDSWQAYITAHCDSVYTQWRDGSIRGLMALSCKTKLTKQRTHEVWENFLTYMDSTPPVLPEPKLMK</sequence>
<evidence type="ECO:0000259" key="1">
    <source>
        <dbReference type="Pfam" id="PF07007"/>
    </source>
</evidence>
<dbReference type="Proteomes" id="UP000049495">
    <property type="component" value="Unassembled WGS sequence"/>
</dbReference>
<evidence type="ECO:0000313" key="3">
    <source>
        <dbReference type="Proteomes" id="UP000049495"/>
    </source>
</evidence>
<gene>
    <name evidence="2" type="ORF">VCR5J5_240191</name>
</gene>
<dbReference type="InterPro" id="IPR009739">
    <property type="entry name" value="LprI-like_N"/>
</dbReference>
<feature type="domain" description="Lysozyme inhibitor LprI-like N-terminal" evidence="1">
    <location>
        <begin position="61"/>
        <end position="152"/>
    </location>
</feature>
<accession>A0A822MZN3</accession>
<dbReference type="Pfam" id="PF07007">
    <property type="entry name" value="LprI"/>
    <property type="match status" value="1"/>
</dbReference>
<evidence type="ECO:0000313" key="2">
    <source>
        <dbReference type="EMBL" id="CDT31170.1"/>
    </source>
</evidence>
<proteinExistence type="predicted"/>
<dbReference type="Gene3D" id="1.20.1270.180">
    <property type="match status" value="1"/>
</dbReference>
<dbReference type="EMBL" id="CCJV01000083">
    <property type="protein sequence ID" value="CDT31170.1"/>
    <property type="molecule type" value="Genomic_DNA"/>
</dbReference>
<dbReference type="AlphaFoldDB" id="A0A822MZN3"/>